<accession>A0AAD2K610</accession>
<feature type="region of interest" description="Disordered" evidence="1">
    <location>
        <begin position="128"/>
        <end position="152"/>
    </location>
</feature>
<dbReference type="AlphaFoldDB" id="A0AAD2K610"/>
<evidence type="ECO:0000313" key="3">
    <source>
        <dbReference type="Proteomes" id="UP001295794"/>
    </source>
</evidence>
<sequence>MNNPVCRARRRSGACLHGWTHEQVTGKRGAERTDGLLLRAQQPLGGSLRRKAKLRRQEQLDTGLLRCIRERELRWKSHGVQRGHDHFDVVRLECSGDGGHVVVRGDLHDLDARWDRLGCGRAAGEEDDFHGRLGGQGGEDRATNSASTNHCE</sequence>
<reference evidence="2" key="1">
    <citation type="submission" date="2023-11" db="EMBL/GenBank/DDBJ databases">
        <authorList>
            <person name="De Vega J J."/>
            <person name="De Vega J J."/>
        </authorList>
    </citation>
    <scope>NUCLEOTIDE SEQUENCE</scope>
</reference>
<gene>
    <name evidence="2" type="ORF">MYCIT1_LOCUS31432</name>
</gene>
<proteinExistence type="predicted"/>
<protein>
    <submittedName>
        <fullName evidence="2">Uncharacterized protein</fullName>
    </submittedName>
</protein>
<dbReference type="EMBL" id="CAVNYO010000440">
    <property type="protein sequence ID" value="CAK5280794.1"/>
    <property type="molecule type" value="Genomic_DNA"/>
</dbReference>
<organism evidence="2 3">
    <name type="scientific">Mycena citricolor</name>
    <dbReference type="NCBI Taxonomy" id="2018698"/>
    <lineage>
        <taxon>Eukaryota</taxon>
        <taxon>Fungi</taxon>
        <taxon>Dikarya</taxon>
        <taxon>Basidiomycota</taxon>
        <taxon>Agaricomycotina</taxon>
        <taxon>Agaricomycetes</taxon>
        <taxon>Agaricomycetidae</taxon>
        <taxon>Agaricales</taxon>
        <taxon>Marasmiineae</taxon>
        <taxon>Mycenaceae</taxon>
        <taxon>Mycena</taxon>
    </lineage>
</organism>
<evidence type="ECO:0000313" key="2">
    <source>
        <dbReference type="EMBL" id="CAK5280794.1"/>
    </source>
</evidence>
<comment type="caution">
    <text evidence="2">The sequence shown here is derived from an EMBL/GenBank/DDBJ whole genome shotgun (WGS) entry which is preliminary data.</text>
</comment>
<feature type="compositionally biased region" description="Polar residues" evidence="1">
    <location>
        <begin position="143"/>
        <end position="152"/>
    </location>
</feature>
<keyword evidence="3" id="KW-1185">Reference proteome</keyword>
<name>A0AAD2K610_9AGAR</name>
<dbReference type="Proteomes" id="UP001295794">
    <property type="component" value="Unassembled WGS sequence"/>
</dbReference>
<evidence type="ECO:0000256" key="1">
    <source>
        <dbReference type="SAM" id="MobiDB-lite"/>
    </source>
</evidence>